<dbReference type="AlphaFoldDB" id="A0A812WVR4"/>
<sequence length="486" mass="52608">MDIQFSIHQELWQDAWIAATSAVRARKRQTDLNVQQRVERLLEEHGPKTSKPLTLRVYGTMIKGFCVINNDRARSLHADCERVVLLFAERPYLEGLQLPKLPVSKRQRVDAFTLDLDLTKVQEAEAFDWTQAPLGDSQLLSLDALPDPGAVRASALPEVLAPSLLEESGLLDEVFPSVHAPIVTHGAGPGALPLQLPDVATHEAPGVLEALHLEAPVAPGPGSEAADGASVLDLQHVRRTKRRRLLRTQPAPGHVFGFDVETQMLDAGLEAGCCVQCKERMHYIRDAKISCVGLAEASPTLASFAAELRFEQFPRRMGLLSAIMDAPSSPLRPLDSLPHQLDGPGLSEGEHEELPEIQPLLGNVGDQLRPEMLGAVFAAPPQGAAFLAAATEAADAATEALLELPEQARNDVSEGNQDVQTAQVGMLIRRYLTEQGESFLDDMMPPQTTDRSTAARAFSSLLALATGGGLLVQQREAYGPIFVSLC</sequence>
<dbReference type="InterPro" id="IPR006910">
    <property type="entry name" value="Rad21_Rec8_N"/>
</dbReference>
<reference evidence="4" key="1">
    <citation type="submission" date="2021-02" db="EMBL/GenBank/DDBJ databases">
        <authorList>
            <person name="Dougan E. K."/>
            <person name="Rhodes N."/>
            <person name="Thang M."/>
            <person name="Chan C."/>
        </authorList>
    </citation>
    <scope>NUCLEOTIDE SEQUENCE</scope>
</reference>
<dbReference type="InterPro" id="IPR036390">
    <property type="entry name" value="WH_DNA-bd_sf"/>
</dbReference>
<dbReference type="OrthoDB" id="427832at2759"/>
<dbReference type="SUPFAM" id="SSF46785">
    <property type="entry name" value="Winged helix' DNA-binding domain"/>
    <property type="match status" value="1"/>
</dbReference>
<dbReference type="Pfam" id="PF04825">
    <property type="entry name" value="Rad21_Rec8_N"/>
    <property type="match status" value="1"/>
</dbReference>
<keyword evidence="5" id="KW-1185">Reference proteome</keyword>
<dbReference type="InterPro" id="IPR006909">
    <property type="entry name" value="Rad21/Rec8_C_eu"/>
</dbReference>
<gene>
    <name evidence="4" type="ORF">SPIL2461_LOCUS19401</name>
</gene>
<evidence type="ECO:0000259" key="2">
    <source>
        <dbReference type="Pfam" id="PF04824"/>
    </source>
</evidence>
<dbReference type="EMBL" id="CAJNIZ010044534">
    <property type="protein sequence ID" value="CAE7692464.1"/>
    <property type="molecule type" value="Genomic_DNA"/>
</dbReference>
<evidence type="ECO:0000259" key="3">
    <source>
        <dbReference type="Pfam" id="PF04825"/>
    </source>
</evidence>
<accession>A0A812WVR4</accession>
<feature type="domain" description="Rad21/Rec8-like protein N-terminal" evidence="3">
    <location>
        <begin position="10"/>
        <end position="84"/>
    </location>
</feature>
<proteinExistence type="inferred from homology"/>
<protein>
    <recommendedName>
        <fullName evidence="6">Rad21/Rec8-like protein C-terminal eukaryotic domain-containing protein</fullName>
    </recommendedName>
</protein>
<feature type="domain" description="Rad21/Rec8-like protein C-terminal eukaryotic" evidence="2">
    <location>
        <begin position="446"/>
        <end position="485"/>
    </location>
</feature>
<dbReference type="Pfam" id="PF04824">
    <property type="entry name" value="Rad21_Rec8"/>
    <property type="match status" value="1"/>
</dbReference>
<evidence type="ECO:0008006" key="6">
    <source>
        <dbReference type="Google" id="ProtNLM"/>
    </source>
</evidence>
<evidence type="ECO:0000313" key="4">
    <source>
        <dbReference type="EMBL" id="CAE7692464.1"/>
    </source>
</evidence>
<evidence type="ECO:0000313" key="5">
    <source>
        <dbReference type="Proteomes" id="UP000649617"/>
    </source>
</evidence>
<dbReference type="Proteomes" id="UP000649617">
    <property type="component" value="Unassembled WGS sequence"/>
</dbReference>
<name>A0A812WVR4_SYMPI</name>
<comment type="caution">
    <text evidence="4">The sequence shown here is derived from an EMBL/GenBank/DDBJ whole genome shotgun (WGS) entry which is preliminary data.</text>
</comment>
<comment type="similarity">
    <text evidence="1">Belongs to the rad21 family.</text>
</comment>
<organism evidence="4 5">
    <name type="scientific">Symbiodinium pilosum</name>
    <name type="common">Dinoflagellate</name>
    <dbReference type="NCBI Taxonomy" id="2952"/>
    <lineage>
        <taxon>Eukaryota</taxon>
        <taxon>Sar</taxon>
        <taxon>Alveolata</taxon>
        <taxon>Dinophyceae</taxon>
        <taxon>Suessiales</taxon>
        <taxon>Symbiodiniaceae</taxon>
        <taxon>Symbiodinium</taxon>
    </lineage>
</organism>
<evidence type="ECO:0000256" key="1">
    <source>
        <dbReference type="ARBA" id="ARBA00009870"/>
    </source>
</evidence>